<keyword evidence="5 6" id="KW-0472">Membrane</keyword>
<dbReference type="GO" id="GO:0034620">
    <property type="term" value="P:cellular response to unfolded protein"/>
    <property type="evidence" value="ECO:0007669"/>
    <property type="project" value="TreeGrafter"/>
</dbReference>
<keyword evidence="4 6" id="KW-1133">Transmembrane helix</keyword>
<accession>A2I401</accession>
<protein>
    <submittedName>
        <fullName evidence="7">Bax inhibitor 1-like protein</fullName>
    </submittedName>
</protein>
<dbReference type="CDD" id="cd10430">
    <property type="entry name" value="BI-1"/>
    <property type="match status" value="1"/>
</dbReference>
<organism evidence="7">
    <name type="scientific">Maconellicoccus hirsutus</name>
    <name type="common">Pink hibiscus mealybug</name>
    <dbReference type="NCBI Taxonomy" id="177089"/>
    <lineage>
        <taxon>Eukaryota</taxon>
        <taxon>Metazoa</taxon>
        <taxon>Ecdysozoa</taxon>
        <taxon>Arthropoda</taxon>
        <taxon>Hexapoda</taxon>
        <taxon>Insecta</taxon>
        <taxon>Pterygota</taxon>
        <taxon>Neoptera</taxon>
        <taxon>Paraneoptera</taxon>
        <taxon>Hemiptera</taxon>
        <taxon>Sternorrhyncha</taxon>
        <taxon>Coccoidea</taxon>
        <taxon>Pseudococcidae</taxon>
        <taxon>Maconellicoccus</taxon>
    </lineage>
</organism>
<feature type="transmembrane region" description="Helical" evidence="6">
    <location>
        <begin position="49"/>
        <end position="69"/>
    </location>
</feature>
<evidence type="ECO:0000313" key="7">
    <source>
        <dbReference type="EMBL" id="ABM55570.1"/>
    </source>
</evidence>
<feature type="transmembrane region" description="Helical" evidence="6">
    <location>
        <begin position="23"/>
        <end position="43"/>
    </location>
</feature>
<reference evidence="7" key="1">
    <citation type="submission" date="2006-10" db="EMBL/GenBank/DDBJ databases">
        <title>Expressed genes of the pink hibiscus mealybug, Maconellicoccus hirsutus.</title>
        <authorList>
            <person name="Hunter W.B."/>
            <person name="Hunnicutt L.E."/>
        </authorList>
    </citation>
    <scope>NUCLEOTIDE SEQUENCE</scope>
</reference>
<dbReference type="PANTHER" id="PTHR23291:SF32">
    <property type="entry name" value="BAX INHIBITOR 1"/>
    <property type="match status" value="1"/>
</dbReference>
<dbReference type="PANTHER" id="PTHR23291">
    <property type="entry name" value="BAX INHIBITOR-RELATED"/>
    <property type="match status" value="1"/>
</dbReference>
<dbReference type="GO" id="GO:0019899">
    <property type="term" value="F:enzyme binding"/>
    <property type="evidence" value="ECO:0007669"/>
    <property type="project" value="TreeGrafter"/>
</dbReference>
<evidence type="ECO:0000256" key="6">
    <source>
        <dbReference type="RuleBase" id="RU004379"/>
    </source>
</evidence>
<dbReference type="Pfam" id="PF01027">
    <property type="entry name" value="Bax1-I"/>
    <property type="match status" value="1"/>
</dbReference>
<dbReference type="GO" id="GO:0033119">
    <property type="term" value="P:negative regulation of RNA splicing"/>
    <property type="evidence" value="ECO:0007669"/>
    <property type="project" value="TreeGrafter"/>
</dbReference>
<dbReference type="GO" id="GO:2001234">
    <property type="term" value="P:negative regulation of apoptotic signaling pathway"/>
    <property type="evidence" value="ECO:0007669"/>
    <property type="project" value="TreeGrafter"/>
</dbReference>
<dbReference type="InterPro" id="IPR006214">
    <property type="entry name" value="Bax_inhibitor_1-related"/>
</dbReference>
<dbReference type="GO" id="GO:0031966">
    <property type="term" value="C:mitochondrial membrane"/>
    <property type="evidence" value="ECO:0007669"/>
    <property type="project" value="TreeGrafter"/>
</dbReference>
<evidence type="ECO:0000256" key="5">
    <source>
        <dbReference type="ARBA" id="ARBA00023136"/>
    </source>
</evidence>
<feature type="transmembrane region" description="Helical" evidence="6">
    <location>
        <begin position="136"/>
        <end position="160"/>
    </location>
</feature>
<comment type="similarity">
    <text evidence="2 6">Belongs to the BI1 family.</text>
</comment>
<comment type="subcellular location">
    <subcellularLocation>
        <location evidence="1">Membrane</location>
        <topology evidence="1">Multi-pass membrane protein</topology>
    </subcellularLocation>
</comment>
<evidence type="ECO:0000256" key="3">
    <source>
        <dbReference type="ARBA" id="ARBA00022692"/>
    </source>
</evidence>
<evidence type="ECO:0000256" key="4">
    <source>
        <dbReference type="ARBA" id="ARBA00022989"/>
    </source>
</evidence>
<sequence length="237" mass="26196">MATFSNFFRDFNRALEPPVRQHLTNVYACLALSTVVAGFGAYVDLVTKLSSTSFIAAIAGVGLLLGVTSTHDNGKNRYLRLGLLLGFSFCSGLGLGTLIDYAITINPSIIVTALISTAAIFICFSVASLTAERGRWLYLGGTLMTFLAVLIGLSFANIFFGSQLLFQTYLYLGLALMCGFVLYDTQLIIEKRRHGDKDFISHSIDLFVDLLGIFRRIVIILIQKEQQQQQSKKKRKN</sequence>
<name>A2I401_MACHI</name>
<keyword evidence="3 6" id="KW-0812">Transmembrane</keyword>
<feature type="transmembrane region" description="Helical" evidence="6">
    <location>
        <begin position="166"/>
        <end position="183"/>
    </location>
</feature>
<dbReference type="AlphaFoldDB" id="A2I401"/>
<proteinExistence type="evidence at transcript level"/>
<evidence type="ECO:0000256" key="1">
    <source>
        <dbReference type="ARBA" id="ARBA00004141"/>
    </source>
</evidence>
<feature type="transmembrane region" description="Helical" evidence="6">
    <location>
        <begin position="81"/>
        <end position="103"/>
    </location>
</feature>
<evidence type="ECO:0000256" key="2">
    <source>
        <dbReference type="ARBA" id="ARBA00010350"/>
    </source>
</evidence>
<dbReference type="EMBL" id="EF070504">
    <property type="protein sequence ID" value="ABM55570.1"/>
    <property type="molecule type" value="mRNA"/>
</dbReference>
<feature type="transmembrane region" description="Helical" evidence="6">
    <location>
        <begin position="109"/>
        <end position="129"/>
    </location>
</feature>